<gene>
    <name evidence="2" type="ORF">M437DRAFT_63548</name>
</gene>
<dbReference type="HOGENOM" id="CLU_038164_0_0_1"/>
<sequence>MIKALGSLIASIFDSRIGFDETLKVIDLEELNRKGYINLPDSNFPVNPDFEEKAQEHVTGAFIRKLRGWEPIISPIHPIFLPRKWNNVSKDDYDLMIPALRLASRILDEPQILTYIKGALKKPLIPINDNEATNKAGQPLYTFSNEPLRDWTTEEIWHILFTLKDCIEFQFSAHLPFGCMAMCGAGDTGSMIAIGAYSAKITLNNQFLGVFRRKLKASQFSKPWNPGTHDESAVLRSQFAFAVTLVHEVMHALWLTSNPTYLQHYAPPQPSQWVNPAEPFYRDGRMNELGACWETHVFGGNVHMLGYPHGAIMPYGMTTVPFPGTWEFYPSVIDRGNPRKWGYEWMTTYPIEMKHIRKMFTNEMWDEVQRYGIKRLKRKRKLGYRTYTDKKYRGLAPGEAALGQAPSPTSSVDSKEGEEDHKGVVRREPPTATKDNSFVIIG</sequence>
<dbReference type="Proteomes" id="UP000030672">
    <property type="component" value="Unassembled WGS sequence"/>
</dbReference>
<dbReference type="GeneID" id="63917650"/>
<dbReference type="AlphaFoldDB" id="A0A074W3A2"/>
<proteinExistence type="predicted"/>
<organism evidence="2 3">
    <name type="scientific">Aureobasidium melanogenum (strain CBS 110374)</name>
    <name type="common">Aureobasidium pullulans var. melanogenum</name>
    <dbReference type="NCBI Taxonomy" id="1043003"/>
    <lineage>
        <taxon>Eukaryota</taxon>
        <taxon>Fungi</taxon>
        <taxon>Dikarya</taxon>
        <taxon>Ascomycota</taxon>
        <taxon>Pezizomycotina</taxon>
        <taxon>Dothideomycetes</taxon>
        <taxon>Dothideomycetidae</taxon>
        <taxon>Dothideales</taxon>
        <taxon>Saccotheciaceae</taxon>
        <taxon>Aureobasidium</taxon>
    </lineage>
</organism>
<dbReference type="STRING" id="1043003.A0A074W3A2"/>
<feature type="compositionally biased region" description="Basic and acidic residues" evidence="1">
    <location>
        <begin position="413"/>
        <end position="429"/>
    </location>
</feature>
<evidence type="ECO:0000256" key="1">
    <source>
        <dbReference type="SAM" id="MobiDB-lite"/>
    </source>
</evidence>
<accession>A0A074W3A2</accession>
<dbReference type="EMBL" id="KL584826">
    <property type="protein sequence ID" value="KEQ66019.1"/>
    <property type="molecule type" value="Genomic_DNA"/>
</dbReference>
<keyword evidence="3" id="KW-1185">Reference proteome</keyword>
<evidence type="ECO:0000313" key="2">
    <source>
        <dbReference type="EMBL" id="KEQ66019.1"/>
    </source>
</evidence>
<name>A0A074W3A2_AURM1</name>
<evidence type="ECO:0000313" key="3">
    <source>
        <dbReference type="Proteomes" id="UP000030672"/>
    </source>
</evidence>
<dbReference type="RefSeq" id="XP_040883042.1">
    <property type="nucleotide sequence ID" value="XM_041024277.1"/>
</dbReference>
<feature type="region of interest" description="Disordered" evidence="1">
    <location>
        <begin position="398"/>
        <end position="442"/>
    </location>
</feature>
<reference evidence="2 3" key="1">
    <citation type="journal article" date="2014" name="BMC Genomics">
        <title>Genome sequencing of four Aureobasidium pullulans varieties: biotechnological potential, stress tolerance, and description of new species.</title>
        <authorList>
            <person name="Gostin Ar C."/>
            <person name="Ohm R.A."/>
            <person name="Kogej T."/>
            <person name="Sonjak S."/>
            <person name="Turk M."/>
            <person name="Zajc J."/>
            <person name="Zalar P."/>
            <person name="Grube M."/>
            <person name="Sun H."/>
            <person name="Han J."/>
            <person name="Sharma A."/>
            <person name="Chiniquy J."/>
            <person name="Ngan C.Y."/>
            <person name="Lipzen A."/>
            <person name="Barry K."/>
            <person name="Grigoriev I.V."/>
            <person name="Gunde-Cimerman N."/>
        </authorList>
    </citation>
    <scope>NUCLEOTIDE SEQUENCE [LARGE SCALE GENOMIC DNA]</scope>
    <source>
        <strain evidence="2 3">CBS 110374</strain>
    </source>
</reference>
<protein>
    <submittedName>
        <fullName evidence="2">Uncharacterized protein</fullName>
    </submittedName>
</protein>